<dbReference type="RefSeq" id="WP_152193260.1">
    <property type="nucleotide sequence ID" value="NZ_VUKD01000001.1"/>
</dbReference>
<gene>
    <name evidence="3" type="ORF">GB881_02645</name>
</gene>
<sequence length="149" mass="15642">MRRPLRLLAHHNVESERGSVSIWLALSTFVMIVLVGLVADLGGQLHVQQRARDIATQAARAGGDRISGSDAVQGRRVTVDVAHARSAARDYLAAAGVDGTVTIENGTTVSVAVHDTYDTAFLSVIGIDGLDVTGTASARVVRTLGGIER</sequence>
<feature type="transmembrane region" description="Helical" evidence="1">
    <location>
        <begin position="20"/>
        <end position="42"/>
    </location>
</feature>
<protein>
    <submittedName>
        <fullName evidence="3">Pilus assembly protein</fullName>
    </submittedName>
</protein>
<comment type="caution">
    <text evidence="3">The sequence shown here is derived from an EMBL/GenBank/DDBJ whole genome shotgun (WGS) entry which is preliminary data.</text>
</comment>
<keyword evidence="4" id="KW-1185">Reference proteome</keyword>
<accession>A0A6N7EIH1</accession>
<feature type="domain" description="TadE-like" evidence="2">
    <location>
        <begin position="18"/>
        <end position="60"/>
    </location>
</feature>
<evidence type="ECO:0000256" key="1">
    <source>
        <dbReference type="SAM" id="Phobius"/>
    </source>
</evidence>
<name>A0A6N7EIH1_9MICO</name>
<keyword evidence="1" id="KW-0812">Transmembrane</keyword>
<evidence type="ECO:0000313" key="3">
    <source>
        <dbReference type="EMBL" id="MPV35956.1"/>
    </source>
</evidence>
<proteinExistence type="predicted"/>
<keyword evidence="1" id="KW-0472">Membrane</keyword>
<reference evidence="3 4" key="1">
    <citation type="submission" date="2019-10" db="EMBL/GenBank/DDBJ databases">
        <title>Georgenia wutianyii sp. nov. and Georgenia yuyongxinii sp. nov. isolated from plateau pika (Ochotona curzoniae) in the Qinghai-Tibet plateau of China.</title>
        <authorList>
            <person name="Tian Z."/>
        </authorList>
    </citation>
    <scope>NUCLEOTIDE SEQUENCE [LARGE SCALE GENOMIC DNA]</scope>
    <source>
        <strain evidence="3 4">JCM 19765</strain>
    </source>
</reference>
<dbReference type="Pfam" id="PF07811">
    <property type="entry name" value="TadE"/>
    <property type="match status" value="1"/>
</dbReference>
<dbReference type="Proteomes" id="UP000437709">
    <property type="component" value="Unassembled WGS sequence"/>
</dbReference>
<dbReference type="AlphaFoldDB" id="A0A6N7EIH1"/>
<dbReference type="EMBL" id="WHPC01000005">
    <property type="protein sequence ID" value="MPV35956.1"/>
    <property type="molecule type" value="Genomic_DNA"/>
</dbReference>
<dbReference type="InterPro" id="IPR012495">
    <property type="entry name" value="TadE-like_dom"/>
</dbReference>
<organism evidence="3 4">
    <name type="scientific">Georgenia subflava</name>
    <dbReference type="NCBI Taxonomy" id="1622177"/>
    <lineage>
        <taxon>Bacteria</taxon>
        <taxon>Bacillati</taxon>
        <taxon>Actinomycetota</taxon>
        <taxon>Actinomycetes</taxon>
        <taxon>Micrococcales</taxon>
        <taxon>Bogoriellaceae</taxon>
        <taxon>Georgenia</taxon>
    </lineage>
</organism>
<evidence type="ECO:0000313" key="4">
    <source>
        <dbReference type="Proteomes" id="UP000437709"/>
    </source>
</evidence>
<evidence type="ECO:0000259" key="2">
    <source>
        <dbReference type="Pfam" id="PF07811"/>
    </source>
</evidence>
<dbReference type="OrthoDB" id="3853888at2"/>
<keyword evidence="1" id="KW-1133">Transmembrane helix</keyword>